<dbReference type="EMBL" id="JBBNAE010000004">
    <property type="protein sequence ID" value="KAK9129798.1"/>
    <property type="molecule type" value="Genomic_DNA"/>
</dbReference>
<dbReference type="InterPro" id="IPR050317">
    <property type="entry name" value="Plant_Fungal_Acyltransferase"/>
</dbReference>
<dbReference type="Pfam" id="PF02458">
    <property type="entry name" value="Transferase"/>
    <property type="match status" value="1"/>
</dbReference>
<evidence type="ECO:0000313" key="3">
    <source>
        <dbReference type="Proteomes" id="UP001417504"/>
    </source>
</evidence>
<comment type="caution">
    <text evidence="2">The sequence shown here is derived from an EMBL/GenBank/DDBJ whole genome shotgun (WGS) entry which is preliminary data.</text>
</comment>
<evidence type="ECO:0000256" key="1">
    <source>
        <dbReference type="ARBA" id="ARBA00009861"/>
    </source>
</evidence>
<protein>
    <recommendedName>
        <fullName evidence="4">Omega-hydroxypalmitate O-feruloyl transferase</fullName>
    </recommendedName>
</protein>
<comment type="similarity">
    <text evidence="1">Belongs to the plant acyltransferase family.</text>
</comment>
<gene>
    <name evidence="2" type="ORF">Sjap_010285</name>
</gene>
<dbReference type="AlphaFoldDB" id="A0AAP0JBB6"/>
<evidence type="ECO:0000313" key="2">
    <source>
        <dbReference type="EMBL" id="KAK9129798.1"/>
    </source>
</evidence>
<dbReference type="Gene3D" id="3.30.559.10">
    <property type="entry name" value="Chloramphenicol acetyltransferase-like domain"/>
    <property type="match status" value="2"/>
</dbReference>
<reference evidence="2 3" key="1">
    <citation type="submission" date="2024-01" db="EMBL/GenBank/DDBJ databases">
        <title>Genome assemblies of Stephania.</title>
        <authorList>
            <person name="Yang L."/>
        </authorList>
    </citation>
    <scope>NUCLEOTIDE SEQUENCE [LARGE SCALE GENOMIC DNA]</scope>
    <source>
        <strain evidence="2">QJT</strain>
        <tissue evidence="2">Leaf</tissue>
    </source>
</reference>
<keyword evidence="3" id="KW-1185">Reference proteome</keyword>
<organism evidence="2 3">
    <name type="scientific">Stephania japonica</name>
    <dbReference type="NCBI Taxonomy" id="461633"/>
    <lineage>
        <taxon>Eukaryota</taxon>
        <taxon>Viridiplantae</taxon>
        <taxon>Streptophyta</taxon>
        <taxon>Embryophyta</taxon>
        <taxon>Tracheophyta</taxon>
        <taxon>Spermatophyta</taxon>
        <taxon>Magnoliopsida</taxon>
        <taxon>Ranunculales</taxon>
        <taxon>Menispermaceae</taxon>
        <taxon>Menispermoideae</taxon>
        <taxon>Cissampelideae</taxon>
        <taxon>Stephania</taxon>
    </lineage>
</organism>
<evidence type="ECO:0008006" key="4">
    <source>
        <dbReference type="Google" id="ProtNLM"/>
    </source>
</evidence>
<dbReference type="PANTHER" id="PTHR31642">
    <property type="entry name" value="TRICHOTHECENE 3-O-ACETYLTRANSFERASE"/>
    <property type="match status" value="1"/>
</dbReference>
<sequence>MHRSRDLPDCHYHSPPILIPPETPTPHHSLYLSNLDDQKFLRFSIKYVYVYKRCISIEMLRSSLSRALVHYYPLAGRLKASGEKEEKLEVECNGEGALFVEAFMDFSADEVVEASRWPNVSWRKLLYRVDAQSFLGVPPLVVQVTKLRCGGMVLCTGINHCLCDGIGSSQFLHAWAHLTSKPNQDLPLHPIHTRHVLLPRNPPTKHFPHPQYTTTNEPFDLNPILQSQPLIPVSLTFTASDILHLKQLCVPSLKCTSFEALAAHTWRCWVRSLGLPSSMKIKLLFSANIRKLMNPEIAEGYYGNGFVLACAESRADELVDANVQHGVRLVQKAKQALSEEYVRSVVDYLEENRVRPDLSATLVISQWSRLGLEEVDFGVGRVVYVGPLLSEIYCIFVPVVGDVEAQRVIVSMPESVVGKFVYYMKDFVEGEDLCM</sequence>
<dbReference type="PANTHER" id="PTHR31642:SF5">
    <property type="entry name" value="OS01G0104900 PROTEIN"/>
    <property type="match status" value="1"/>
</dbReference>
<name>A0AAP0JBB6_9MAGN</name>
<accession>A0AAP0JBB6</accession>
<proteinExistence type="inferred from homology"/>
<dbReference type="Proteomes" id="UP001417504">
    <property type="component" value="Unassembled WGS sequence"/>
</dbReference>
<dbReference type="InterPro" id="IPR023213">
    <property type="entry name" value="CAT-like_dom_sf"/>
</dbReference>
<dbReference type="GO" id="GO:0016747">
    <property type="term" value="F:acyltransferase activity, transferring groups other than amino-acyl groups"/>
    <property type="evidence" value="ECO:0007669"/>
    <property type="project" value="TreeGrafter"/>
</dbReference>